<evidence type="ECO:0000256" key="2">
    <source>
        <dbReference type="ARBA" id="ARBA00022714"/>
    </source>
</evidence>
<comment type="similarity">
    <text evidence="1">Belongs to the bacterial ring-hydroxylating dioxygenase alpha subunit family.</text>
</comment>
<dbReference type="OrthoDB" id="5243643at2"/>
<dbReference type="GO" id="GO:0051537">
    <property type="term" value="F:2 iron, 2 sulfur cluster binding"/>
    <property type="evidence" value="ECO:0007669"/>
    <property type="project" value="UniProtKB-KW"/>
</dbReference>
<dbReference type="Gene3D" id="2.102.10.10">
    <property type="entry name" value="Rieske [2Fe-2S] iron-sulphur domain"/>
    <property type="match status" value="1"/>
</dbReference>
<dbReference type="EMBL" id="PYBJ01000027">
    <property type="protein sequence ID" value="PSM38998.1"/>
    <property type="molecule type" value="Genomic_DNA"/>
</dbReference>
<dbReference type="Proteomes" id="UP000240429">
    <property type="component" value="Unassembled WGS sequence"/>
</dbReference>
<dbReference type="SUPFAM" id="SSF55961">
    <property type="entry name" value="Bet v1-like"/>
    <property type="match status" value="1"/>
</dbReference>
<sequence>MTIEAPGTTAYLESLVDVATGELDRRIFSDEEIFDLEMKHIFGRAWLFLCHETQIPKKGDFFEAPMGKDNVLVVRQRDRSIKALLNTCTHRGNAVCRAEEGNVRNFMCTYHGWTFGLDGELVGVPGMSDFYRDELDRSKHPLRKVAQLDTYKGFVFATMDPQAPPLQEFLGRTGRIAIDLLAERGDIEARPGVQKFTLNCNWKFTADNAFDYYHPQITHISAQAVGMIPSADVNDTGGAKTDEGKALGVQRLPTDLDTLVALGEYGHAISGPSLDSMLRTLPPEMHELVTWRRNPGPLAALGPVGSRFAGHPHLFPTAWFTMDAQISLRVPRSAGVTEVWWFSFKDRNESPEEQKAQLGRQIHSFGPAGFLEQEDGENWSQSTAQTRGGASRDIPQLLKMGLGRGKIIHEDGVARIEAPVNEHAQLWTYLSWLQWVKGTDWDELRSATTPGDYI</sequence>
<evidence type="ECO:0000256" key="5">
    <source>
        <dbReference type="ARBA" id="ARBA00023002"/>
    </source>
</evidence>
<dbReference type="PROSITE" id="PS51296">
    <property type="entry name" value="RIESKE"/>
    <property type="match status" value="1"/>
</dbReference>
<keyword evidence="8" id="KW-0520">NAD</keyword>
<keyword evidence="3" id="KW-0479">Metal-binding</keyword>
<proteinExistence type="inferred from homology"/>
<evidence type="ECO:0000259" key="9">
    <source>
        <dbReference type="PROSITE" id="PS51296"/>
    </source>
</evidence>
<dbReference type="GO" id="GO:0005506">
    <property type="term" value="F:iron ion binding"/>
    <property type="evidence" value="ECO:0007669"/>
    <property type="project" value="InterPro"/>
</dbReference>
<reference evidence="10 11" key="1">
    <citation type="submission" date="2018-03" db="EMBL/GenBank/DDBJ databases">
        <title>Streptomyces dioscori sp. nov., a novel endophytic actinobacterium isolated from bulbil of Dioscorea bulbifera L.</title>
        <authorList>
            <person name="Zhikuan W."/>
        </authorList>
    </citation>
    <scope>NUCLEOTIDE SEQUENCE [LARGE SCALE GENOMIC DNA]</scope>
    <source>
        <strain evidence="10 11">A217</strain>
    </source>
</reference>
<dbReference type="SUPFAM" id="SSF50022">
    <property type="entry name" value="ISP domain"/>
    <property type="match status" value="1"/>
</dbReference>
<accession>A0A2P8PYB4</accession>
<dbReference type="PRINTS" id="PR00090">
    <property type="entry name" value="RNGDIOXGNASE"/>
</dbReference>
<dbReference type="Gene3D" id="3.90.380.10">
    <property type="entry name" value="Naphthalene 1,2-dioxygenase Alpha Subunit, Chain A, domain 1"/>
    <property type="match status" value="1"/>
</dbReference>
<evidence type="ECO:0000256" key="8">
    <source>
        <dbReference type="ARBA" id="ARBA00023027"/>
    </source>
</evidence>
<keyword evidence="5" id="KW-0560">Oxidoreductase</keyword>
<dbReference type="GO" id="GO:0004497">
    <property type="term" value="F:monooxygenase activity"/>
    <property type="evidence" value="ECO:0007669"/>
    <property type="project" value="UniProtKB-ARBA"/>
</dbReference>
<dbReference type="InterPro" id="IPR015881">
    <property type="entry name" value="ARHD_Rieske_2Fe_2S"/>
</dbReference>
<protein>
    <recommendedName>
        <fullName evidence="9">Rieske domain-containing protein</fullName>
    </recommendedName>
</protein>
<evidence type="ECO:0000256" key="7">
    <source>
        <dbReference type="ARBA" id="ARBA00023014"/>
    </source>
</evidence>
<dbReference type="InterPro" id="IPR017941">
    <property type="entry name" value="Rieske_2Fe-2S"/>
</dbReference>
<dbReference type="Pfam" id="PF00848">
    <property type="entry name" value="Ring_hydroxyl_A"/>
    <property type="match status" value="1"/>
</dbReference>
<evidence type="ECO:0000313" key="10">
    <source>
        <dbReference type="EMBL" id="PSM38998.1"/>
    </source>
</evidence>
<dbReference type="Pfam" id="PF00355">
    <property type="entry name" value="Rieske"/>
    <property type="match status" value="1"/>
</dbReference>
<evidence type="ECO:0000313" key="11">
    <source>
        <dbReference type="Proteomes" id="UP000240429"/>
    </source>
</evidence>
<dbReference type="PANTHER" id="PTHR43756">
    <property type="entry name" value="CHOLINE MONOOXYGENASE, CHLOROPLASTIC"/>
    <property type="match status" value="1"/>
</dbReference>
<gene>
    <name evidence="10" type="ORF">C6Y14_33800</name>
</gene>
<organism evidence="10 11">
    <name type="scientific">Streptomyces dioscori</name>
    <dbReference type="NCBI Taxonomy" id="2109333"/>
    <lineage>
        <taxon>Bacteria</taxon>
        <taxon>Bacillati</taxon>
        <taxon>Actinomycetota</taxon>
        <taxon>Actinomycetes</taxon>
        <taxon>Kitasatosporales</taxon>
        <taxon>Streptomycetaceae</taxon>
        <taxon>Streptomyces</taxon>
        <taxon>Streptomyces aurantiacus group</taxon>
    </lineage>
</organism>
<keyword evidence="7" id="KW-0411">Iron-sulfur</keyword>
<evidence type="ECO:0000256" key="6">
    <source>
        <dbReference type="ARBA" id="ARBA00023004"/>
    </source>
</evidence>
<dbReference type="InterPro" id="IPR015879">
    <property type="entry name" value="Ring_hydroxy_dOase_asu_C_dom"/>
</dbReference>
<dbReference type="GO" id="GO:0051213">
    <property type="term" value="F:dioxygenase activity"/>
    <property type="evidence" value="ECO:0007669"/>
    <property type="project" value="UniProtKB-KW"/>
</dbReference>
<dbReference type="PROSITE" id="PS00570">
    <property type="entry name" value="RING_HYDROXYL_ALPHA"/>
    <property type="match status" value="1"/>
</dbReference>
<feature type="domain" description="Rieske" evidence="9">
    <location>
        <begin position="47"/>
        <end position="126"/>
    </location>
</feature>
<keyword evidence="2" id="KW-0001">2Fe-2S</keyword>
<evidence type="ECO:0000256" key="4">
    <source>
        <dbReference type="ARBA" id="ARBA00022964"/>
    </source>
</evidence>
<dbReference type="RefSeq" id="WP_107020695.1">
    <property type="nucleotide sequence ID" value="NZ_KZ679053.1"/>
</dbReference>
<name>A0A2P8PYB4_9ACTN</name>
<keyword evidence="4" id="KW-0223">Dioxygenase</keyword>
<dbReference type="InterPro" id="IPR001663">
    <property type="entry name" value="Rng_hydr_dOase-A"/>
</dbReference>
<comment type="caution">
    <text evidence="10">The sequence shown here is derived from an EMBL/GenBank/DDBJ whole genome shotgun (WGS) entry which is preliminary data.</text>
</comment>
<dbReference type="PANTHER" id="PTHR43756:SF1">
    <property type="entry name" value="3-PHENYLPROPIONATE_CINNAMIC ACID DIOXYGENASE SUBUNIT ALPHA"/>
    <property type="match status" value="1"/>
</dbReference>
<keyword evidence="6" id="KW-0408">Iron</keyword>
<dbReference type="InterPro" id="IPR036922">
    <property type="entry name" value="Rieske_2Fe-2S_sf"/>
</dbReference>
<dbReference type="GO" id="GO:0016705">
    <property type="term" value="F:oxidoreductase activity, acting on paired donors, with incorporation or reduction of molecular oxygen"/>
    <property type="evidence" value="ECO:0007669"/>
    <property type="project" value="UniProtKB-ARBA"/>
</dbReference>
<evidence type="ECO:0000256" key="3">
    <source>
        <dbReference type="ARBA" id="ARBA00022723"/>
    </source>
</evidence>
<dbReference type="AlphaFoldDB" id="A0A2P8PYB4"/>
<keyword evidence="11" id="KW-1185">Reference proteome</keyword>
<evidence type="ECO:0000256" key="1">
    <source>
        <dbReference type="ARBA" id="ARBA00008751"/>
    </source>
</evidence>